<dbReference type="EMBL" id="VYYT01000444">
    <property type="protein sequence ID" value="KAK2735335.1"/>
    <property type="molecule type" value="Genomic_DNA"/>
</dbReference>
<proteinExistence type="predicted"/>
<feature type="region of interest" description="Disordered" evidence="1">
    <location>
        <begin position="1"/>
        <end position="44"/>
    </location>
</feature>
<name>A0AAD9Y4Y9_COLKA</name>
<feature type="compositionally biased region" description="Low complexity" evidence="1">
    <location>
        <begin position="123"/>
        <end position="142"/>
    </location>
</feature>
<sequence length="223" mass="24514">MSCNLQNAKRKRPLHDSDDDLPAIHLKQETPAGPEARQESEYGTDSEGCALSLMMLSVGLTIADLPLPSYASEYTKNSVRQKQTCWRGLIELLLKEFSAETPETRQDEVQRLRRSFIRKAESLSEAQSVSSSGSSLTHVTNSQMEIPLDGVDPDATEPEDDIWDDSDGGEGVDATEPNLQSENGLQGEAEPRTETGDISRQCDQSDCCCKCNIPDCCIQCRGI</sequence>
<comment type="caution">
    <text evidence="2">The sequence shown here is derived from an EMBL/GenBank/DDBJ whole genome shotgun (WGS) entry which is preliminary data.</text>
</comment>
<evidence type="ECO:0000313" key="3">
    <source>
        <dbReference type="Proteomes" id="UP001281614"/>
    </source>
</evidence>
<evidence type="ECO:0000256" key="1">
    <source>
        <dbReference type="SAM" id="MobiDB-lite"/>
    </source>
</evidence>
<keyword evidence="3" id="KW-1185">Reference proteome</keyword>
<feature type="region of interest" description="Disordered" evidence="1">
    <location>
        <begin position="123"/>
        <end position="196"/>
    </location>
</feature>
<dbReference type="AlphaFoldDB" id="A0AAD9Y4Y9"/>
<feature type="compositionally biased region" description="Acidic residues" evidence="1">
    <location>
        <begin position="151"/>
        <end position="170"/>
    </location>
</feature>
<reference evidence="2" key="1">
    <citation type="submission" date="2023-02" db="EMBL/GenBank/DDBJ databases">
        <title>Colletotrichum kahawae CIFC_Que2 genome sequencing and assembly.</title>
        <authorList>
            <person name="Baroncelli R."/>
        </authorList>
    </citation>
    <scope>NUCLEOTIDE SEQUENCE</scope>
    <source>
        <strain evidence="2">CIFC_Que2</strain>
    </source>
</reference>
<accession>A0AAD9Y4Y9</accession>
<evidence type="ECO:0000313" key="2">
    <source>
        <dbReference type="EMBL" id="KAK2735335.1"/>
    </source>
</evidence>
<protein>
    <submittedName>
        <fullName evidence="2">Uncharacterized protein</fullName>
    </submittedName>
</protein>
<dbReference type="Proteomes" id="UP001281614">
    <property type="component" value="Unassembled WGS sequence"/>
</dbReference>
<gene>
    <name evidence="2" type="ORF">CKAH01_01716</name>
</gene>
<organism evidence="2 3">
    <name type="scientific">Colletotrichum kahawae</name>
    <name type="common">Coffee berry disease fungus</name>
    <dbReference type="NCBI Taxonomy" id="34407"/>
    <lineage>
        <taxon>Eukaryota</taxon>
        <taxon>Fungi</taxon>
        <taxon>Dikarya</taxon>
        <taxon>Ascomycota</taxon>
        <taxon>Pezizomycotina</taxon>
        <taxon>Sordariomycetes</taxon>
        <taxon>Hypocreomycetidae</taxon>
        <taxon>Glomerellales</taxon>
        <taxon>Glomerellaceae</taxon>
        <taxon>Colletotrichum</taxon>
        <taxon>Colletotrichum gloeosporioides species complex</taxon>
    </lineage>
</organism>